<evidence type="ECO:0000256" key="1">
    <source>
        <dbReference type="SAM" id="MobiDB-lite"/>
    </source>
</evidence>
<organism evidence="2 3">
    <name type="scientific">Speluncibacter jeojiensis</name>
    <dbReference type="NCBI Taxonomy" id="2710754"/>
    <lineage>
        <taxon>Bacteria</taxon>
        <taxon>Bacillati</taxon>
        <taxon>Actinomycetota</taxon>
        <taxon>Actinomycetes</taxon>
        <taxon>Mycobacteriales</taxon>
        <taxon>Speluncibacteraceae</taxon>
        <taxon>Speluncibacter</taxon>
    </lineage>
</organism>
<dbReference type="RefSeq" id="WP_332520265.1">
    <property type="nucleotide sequence ID" value="NZ_JANRHA010000009.1"/>
</dbReference>
<dbReference type="AlphaFoldDB" id="A0A9X4REE5"/>
<protein>
    <submittedName>
        <fullName evidence="2">Uncharacterized protein</fullName>
    </submittedName>
</protein>
<gene>
    <name evidence="2" type="ORF">NVS88_14810</name>
</gene>
<feature type="region of interest" description="Disordered" evidence="1">
    <location>
        <begin position="128"/>
        <end position="157"/>
    </location>
</feature>
<evidence type="ECO:0000313" key="2">
    <source>
        <dbReference type="EMBL" id="MDG3015830.1"/>
    </source>
</evidence>
<evidence type="ECO:0000313" key="3">
    <source>
        <dbReference type="Proteomes" id="UP001152755"/>
    </source>
</evidence>
<reference evidence="2" key="1">
    <citation type="submission" date="2022-08" db="EMBL/GenBank/DDBJ databases">
        <title>Genome analysis of Corynebacteriales strain.</title>
        <authorList>
            <person name="Lee S.D."/>
        </authorList>
    </citation>
    <scope>NUCLEOTIDE SEQUENCE</scope>
    <source>
        <strain evidence="2">D3-21</strain>
    </source>
</reference>
<accession>A0A9X4REE5</accession>
<proteinExistence type="predicted"/>
<dbReference type="Proteomes" id="UP001152755">
    <property type="component" value="Unassembled WGS sequence"/>
</dbReference>
<dbReference type="EMBL" id="JANRHA010000009">
    <property type="protein sequence ID" value="MDG3015830.1"/>
    <property type="molecule type" value="Genomic_DNA"/>
</dbReference>
<comment type="caution">
    <text evidence="2">The sequence shown here is derived from an EMBL/GenBank/DDBJ whole genome shotgun (WGS) entry which is preliminary data.</text>
</comment>
<keyword evidence="3" id="KW-1185">Reference proteome</keyword>
<name>A0A9X4REE5_9ACTN</name>
<sequence length="157" mass="16862">MDQSLTEQIARERGYNYLRETLAALPPGVSLSYHPDNPVLGALGPENPVPCNDSNTVEHGPMNVTSGYWLVGVPAGQGRHYFDLITQLWSGWGWRESPGADMKWAAFNNTDGYSLVIQDAGKGDGSLSLTTTSPCFPESAAGTTTPEPSVIEHPSGR</sequence>